<dbReference type="EMBL" id="LSRX01000056">
    <property type="protein sequence ID" value="OLQ11613.1"/>
    <property type="molecule type" value="Genomic_DNA"/>
</dbReference>
<name>A0A1Q9EW73_SYMMI</name>
<dbReference type="OMA" id="QESRHAC"/>
<evidence type="ECO:0000256" key="1">
    <source>
        <dbReference type="SAM" id="SignalP"/>
    </source>
</evidence>
<reference evidence="2 3" key="1">
    <citation type="submission" date="2016-02" db="EMBL/GenBank/DDBJ databases">
        <title>Genome analysis of coral dinoflagellate symbionts highlights evolutionary adaptations to a symbiotic lifestyle.</title>
        <authorList>
            <person name="Aranda M."/>
            <person name="Li Y."/>
            <person name="Liew Y.J."/>
            <person name="Baumgarten S."/>
            <person name="Simakov O."/>
            <person name="Wilson M."/>
            <person name="Piel J."/>
            <person name="Ashoor H."/>
            <person name="Bougouffa S."/>
            <person name="Bajic V.B."/>
            <person name="Ryu T."/>
            <person name="Ravasi T."/>
            <person name="Bayer T."/>
            <person name="Micklem G."/>
            <person name="Kim H."/>
            <person name="Bhak J."/>
            <person name="Lajeunesse T.C."/>
            <person name="Voolstra C.R."/>
        </authorList>
    </citation>
    <scope>NUCLEOTIDE SEQUENCE [LARGE SCALE GENOMIC DNA]</scope>
    <source>
        <strain evidence="2 3">CCMP2467</strain>
    </source>
</reference>
<dbReference type="Proteomes" id="UP000186817">
    <property type="component" value="Unassembled WGS sequence"/>
</dbReference>
<accession>A0A1Q9EW73</accession>
<protein>
    <recommendedName>
        <fullName evidence="4">Smr domain-containing protein</fullName>
    </recommendedName>
</protein>
<comment type="caution">
    <text evidence="2">The sequence shown here is derived from an EMBL/GenBank/DDBJ whole genome shotgun (WGS) entry which is preliminary data.</text>
</comment>
<feature type="chain" id="PRO_5012728823" description="Smr domain-containing protein" evidence="1">
    <location>
        <begin position="29"/>
        <end position="358"/>
    </location>
</feature>
<dbReference type="AlphaFoldDB" id="A0A1Q9EW73"/>
<evidence type="ECO:0008006" key="4">
    <source>
        <dbReference type="Google" id="ProtNLM"/>
    </source>
</evidence>
<dbReference type="OrthoDB" id="426341at2759"/>
<keyword evidence="3" id="KW-1185">Reference proteome</keyword>
<gene>
    <name evidence="2" type="ORF">AK812_SmicGene4546</name>
</gene>
<sequence>MRLISSNLLTAILNLVFFLLGHIHKAKNFPGNLLKSIAKADAPYTHDLHGYTCAAARDLMRQAFSAELPQPAVYTFILGCGQHSLKQYKIELRKACLEGLRDAGFQEDRHASDGAQGRFKAIDDRDHGMHMVRVFPKFDSSASLPVEPLEEDVKSMEAELLVDRLQQRASRNELEKLSLLGLGEFLVELLPVLLAGRRGRKQLDLGEEPEVLESRASDVLEDLQEAWKLAWSGLQGELAAAQSLTAETKAACCFLFSEMEAQPSKAGSTKLQELRSKAEGLPTCQTDTKKSPQEKKLEQALKPIEEKLDRWSRGRHQFRSPEELKTTQLQKEKLQQSLAELKPELYQAARLRLGVRAV</sequence>
<proteinExistence type="predicted"/>
<keyword evidence="1" id="KW-0732">Signal</keyword>
<evidence type="ECO:0000313" key="3">
    <source>
        <dbReference type="Proteomes" id="UP000186817"/>
    </source>
</evidence>
<evidence type="ECO:0000313" key="2">
    <source>
        <dbReference type="EMBL" id="OLQ11613.1"/>
    </source>
</evidence>
<organism evidence="2 3">
    <name type="scientific">Symbiodinium microadriaticum</name>
    <name type="common">Dinoflagellate</name>
    <name type="synonym">Zooxanthella microadriatica</name>
    <dbReference type="NCBI Taxonomy" id="2951"/>
    <lineage>
        <taxon>Eukaryota</taxon>
        <taxon>Sar</taxon>
        <taxon>Alveolata</taxon>
        <taxon>Dinophyceae</taxon>
        <taxon>Suessiales</taxon>
        <taxon>Symbiodiniaceae</taxon>
        <taxon>Symbiodinium</taxon>
    </lineage>
</organism>
<feature type="signal peptide" evidence="1">
    <location>
        <begin position="1"/>
        <end position="28"/>
    </location>
</feature>